<protein>
    <submittedName>
        <fullName evidence="6">Uncharacterized protein LOC110986986 isoform X1</fullName>
    </submittedName>
</protein>
<comment type="caution">
    <text evidence="1">Lacks conserved residue(s) required for the propagation of feature annotation.</text>
</comment>
<dbReference type="InterPro" id="IPR036116">
    <property type="entry name" value="FN3_sf"/>
</dbReference>
<dbReference type="RefSeq" id="XP_022105049.1">
    <property type="nucleotide sequence ID" value="XM_022249357.1"/>
</dbReference>
<dbReference type="PANTHER" id="PTHR16897:SF2">
    <property type="entry name" value="OS03G0226600 PROTEIN"/>
    <property type="match status" value="1"/>
</dbReference>
<dbReference type="InterPro" id="IPR000742">
    <property type="entry name" value="EGF"/>
</dbReference>
<feature type="chain" id="PRO_5033988644" evidence="2">
    <location>
        <begin position="20"/>
        <end position="3469"/>
    </location>
</feature>
<evidence type="ECO:0000256" key="2">
    <source>
        <dbReference type="SAM" id="SignalP"/>
    </source>
</evidence>
<dbReference type="KEGG" id="aplc:110986986"/>
<dbReference type="CDD" id="cd00054">
    <property type="entry name" value="EGF_CA"/>
    <property type="match status" value="1"/>
</dbReference>
<feature type="disulfide bond" evidence="1">
    <location>
        <begin position="143"/>
        <end position="152"/>
    </location>
</feature>
<dbReference type="PROSITE" id="PS01186">
    <property type="entry name" value="EGF_2"/>
    <property type="match status" value="1"/>
</dbReference>
<dbReference type="PROSITE" id="PS50026">
    <property type="entry name" value="EGF_3"/>
    <property type="match status" value="1"/>
</dbReference>
<dbReference type="Proteomes" id="UP000694845">
    <property type="component" value="Unplaced"/>
</dbReference>
<dbReference type="InterPro" id="IPR003961">
    <property type="entry name" value="FN3_dom"/>
</dbReference>
<gene>
    <name evidence="6" type="primary">LOC110986986</name>
</gene>
<feature type="domain" description="Fibronectin type-III" evidence="4">
    <location>
        <begin position="3381"/>
        <end position="3469"/>
    </location>
</feature>
<dbReference type="SUPFAM" id="SSF49265">
    <property type="entry name" value="Fibronectin type III"/>
    <property type="match status" value="4"/>
</dbReference>
<reference evidence="6" key="1">
    <citation type="submission" date="2025-08" db="UniProtKB">
        <authorList>
            <consortium name="RefSeq"/>
        </authorList>
    </citation>
    <scope>IDENTIFICATION</scope>
</reference>
<evidence type="ECO:0000313" key="6">
    <source>
        <dbReference type="RefSeq" id="XP_022105049.1"/>
    </source>
</evidence>
<accession>A0A8B7ZHI5</accession>
<dbReference type="PROSITE" id="PS00022">
    <property type="entry name" value="EGF_1"/>
    <property type="match status" value="1"/>
</dbReference>
<evidence type="ECO:0000259" key="3">
    <source>
        <dbReference type="PROSITE" id="PS50026"/>
    </source>
</evidence>
<proteinExistence type="predicted"/>
<keyword evidence="1" id="KW-1015">Disulfide bond</keyword>
<dbReference type="PROSITE" id="PS50853">
    <property type="entry name" value="FN3"/>
    <property type="match status" value="1"/>
</dbReference>
<feature type="signal peptide" evidence="2">
    <location>
        <begin position="1"/>
        <end position="19"/>
    </location>
</feature>
<sequence>MYFCYFCLIVIVAAKLSSSETHVNLKAAPLLKRRPRRCAFLSRDNYGSRSQVPWGDITSLKTDPSLYLRPRGNVCSHSCTEKYQASCGFWGWQGCTSYRYKTCYSCCSGWSGDTSDGCPTPLCFGSSRCPNGGTCGTPDHCSCTRGYYSPRCEPCTTIGHCSEISCSTSSDHECLQCEGDYGSLGSAYRLSWSKRYCYQQCSWRTDSNACYPGTCSSYGTSCRCSTGFSGTDCRTMNGSHAPILSEHRATLMSGSTILESPTGQGSMATVYTNVNNLASLRVHWISSYQPTGLPSLPSSRRPYIHSVKLGVVNAGVSATVNRGGRVIYSPGSRTCTTAVNRVSFNRNRPATNLVSCEYTFSLSYSAWIPATGDVLRSDVYSTSGGYMKLYNRDSNNRIETRYYRGTTSSASSTFTFDFDDPYHCVDVGRGCRDTILNAGNDVTSEALIRITWQGWSDDHAGIKEYELEVRQLSGSHGNEMTEILHSPAVCNGTASSGHSVTLPHVGVYSVVLAVVDNVSNIKRSRRFVLFDNDPNDVTILSDSPLHVVSATSETNFTWLTNLESGGGTTTVRLDWTGHFINANHHNQGFLKPIGSYAAGTIHPNYDQYFGLRGRAGILNKLGVTQFRAFYDIDHSGGKTTIGVSDSNSDNWRNEATNTQATYDLSLVDGDSIRFWVEARDLAGHFVRDNVLVHADSSPPVIEEFWLVRDGEVNLAAHHSVNLHEMRVVFRAYDIHSGLRTIEWRLFENHTGTEMEYERQTVPARKLDMDSADCNPVDCLCTPIGDCYAADYSFSPTNDLGTHDHNYFIALTVTNQARLVATQTLKITVDTSPPKAGVVHDGIPGSNEVDFQEGNDLTAHWQGFFDKESGIKFYQYLFRDSCWTSPSSVRDVMTRTTSTHASWTAPSPGRYYVTVIAYNRAFEPSKAVCSDGVVIDTSPPQLSQIAISYARMWPGLAKDGKGRVWFIDEHRRKMELMDALSGCSSKAAVVEDLSVYPEMVGTNDSSAILQGDLECLWISAIQHRLFLPTHKHVTISWTGDDVESSIYDYEIGLSTDPLNPTPDLVTFTSTSGHDHFVMYHPHISQGAVFYLALKATNKAQLSTLKVIGPITVDTTPPMFVGRVSFHVEGDYLIAEWGEDGFIDDEDTDLRYQVAVSLSKLDMGISPDTTEIPTFQWEKSYRIGPCLTQSSCAAFSLDDLDWHLHGDHEYYVSVRAQNGAGLATVGTSSVYRHIVQLPSVGVVLDVAPPGEEVAVKFGIAKDIDVQMNTTSISARWFGFDHPHLNISYEIAVGSGRDDLSDVTHGFVNVGSATFYCLNGLDLTPLTTYYVTIRAKSEAGSVNITSDGVKIIQMGEILEEATIKDGLGCGQDEASVHPGLSHHSPPADHTCQDDITYQSSTSDISARWTIPEMLQPFVTNVVWTVEREIEAYQDGENTTLEWIPVLGDQDLGMTFHHLSAGIGFQNGGHYRSKVQFCHVGVCFRPIVTDGFWVLSETPEVGQVTVSNIETTQGRTEIHVTFQPFAHDYVRHDDPQELMDFYEWSIAQDGSDGALLNQWKRIEDLMIATNVVYFTASYSGLLDLDICHRLSVRGYNKAGLSSIASTEIVDCDEMKTLIVPHVVIDADHKVSFDQNALWPEPDKNYISSTSSLSAVWPTLRHRAYVWGAIEDTGSTKFGDLDSGLQYPCDHPHVKACGDTDKEFVNVPDLALEHGKRYRICIHADEVTLEHQGWNEQLPAVSSCSNGVVIDTTPPTPGSVWVGGNKHQHYQSSNSELVLHWESFIDIEEHGMARHHTGIRYYEYSIGSMRGGSDVKEFTRVGITNSAIVHGIRLQNGHTYYATVRATDFVGLSSQVVADPVTIDASPPVINGEHTLDVGGSFFRSTTSVSASWKDVFSDKESGVAYYEWAVGSHPGHADIMPFTRESTAKGVSEPSRPLALQEGHSYFVSVKAINTVGLITLKTYGAFTVDASPPLAGHVFDRNPAHASANHRDQDFQEDRTVLRAAWKGFHDPHSSIVGYSWRIGLCPGCSDVVPEQHVGLDTDVRAENLNLVPGLTYYVTVTACNAADLCTSVTSDGVVVDDTPPVPGRVYDGSAGSGDISYQSSRLRLQAHWWGFHDPHSGLSHYEWRAGTTPGAVDILPSTRIELSEDALMFLPASGQLPLGTDIYITVRTYNRLGMWSEATSNGFRVDSSPPDVLKAPAFDETQGMAVQGTQILRDVIHISWKFRDPESGIKDQYVSVSTHQNGDVSIHPVKIAGSEVDHTFTNLTLHEGSRYIVTVVACNLAGLCTESKAEPVLVDFSLPSVGSFAVGTESAANLERRHIDWIGPTEPDQTNSQRHLRDWMTWIKDTSNTTGSLALAWLGFADVHSGISHYFVSVGRTYGGLQLTPNGPVRINQSDDGMPLDEGILQTAVVHLDGSIADLSPPYLYISIWAVNGVGLPSSRHHSVFEISAISADEGTLVLLRHCSPSTCEGHCACAPIDRACNPDRSCTDVSDNNPHTEIEVLDVLDLMYDNIEAVTDIDYTPTQHTAAAVWRITDRKGLDIKWCEWSIGDDSSSEPVGVFDPVNERVWFDVGQDDNAIIVLDEDHKLLQQVKYHVFVRAWYDTSEYAVFKSDGIIPDVTPPKVSTIRSTKIKDLAAADARADTDYLTDTVLFVSWEGVFLDHAMSHYLVSLSTHPGGEDIRQYDHSFPAGATSTQFTSLDLQSGVRYFSNVLAFNKAGLQTLRSSDGFVVDTRRPDPGLVFDGIDLHDVQYQNSSTVISASWHGFVDLESYIDHYEWCVGQIPSPRNASILPCTDVGIHLSASKTLAVPLTDGIRYFSRISAFDAAGRQSVSVSSDGFVVDTTPPEPIEHILVGDNLIQNPSFEEMGELRSTDMGFERTFSSGDGLSGGASGGIQSLYEPSEASSLQSSSSPESDGLKAWKIKSGSQFSVVSSEKKIAKDGHSFLSLRGAISQTFNTTMGSQYQIVIFVSHMPSQNPSLNQEGCIQAPGLNRIFRLYDRPAHRHSDQSMRSIQWNRQRFYFTASEDVSTLKISSVGRSNGILLDNVQLRRISIRPSNNDEPVQVYTQFIHGWSSLQSKWDFIDPESPIVDYSWAIGTTRGGTQLQSFTSVGTRTDAINTDLRMAHGSRVYVTVMARNAADLIAISTSAAEMIDLTPPEILSVIDGKTEQDIDFSAEDSSLTFSWSAFDTESEIAHCEWAVGLEPNLDDIAPWSQSPNATSTITTSLSQTMVEGQRLYVTVTCYNHAGQSSWKSSDGVTIVTESPSALAAVVSVKTLSETQYATRDGYQSQRDSLKASWHGFIDPFGIHFYQCYLSGPNVSTTWRPCGFTSESHLDWSGLSLVDDATYSLSVRAINHAGLISQDVAANFTVESAKPAGGAPSLIRSFWLGNGTVEFAWDGLFSSSSSSLVYEVSLGTIPGSSDIMQWVETMDTGMRVSPLVPYTNYHLTLTSINAAGLSHTVKKVISV</sequence>
<name>A0A8B7ZHI5_ACAPL</name>
<evidence type="ECO:0000259" key="4">
    <source>
        <dbReference type="PROSITE" id="PS50853"/>
    </source>
</evidence>
<dbReference type="GeneID" id="110986986"/>
<keyword evidence="1" id="KW-0245">EGF-like domain</keyword>
<evidence type="ECO:0000256" key="1">
    <source>
        <dbReference type="PROSITE-ProRule" id="PRU00076"/>
    </source>
</evidence>
<dbReference type="SMART" id="SM00060">
    <property type="entry name" value="FN3"/>
    <property type="match status" value="9"/>
</dbReference>
<feature type="domain" description="EGF-like" evidence="3">
    <location>
        <begin position="119"/>
        <end position="153"/>
    </location>
</feature>
<dbReference type="PANTHER" id="PTHR16897">
    <property type="entry name" value="OS10G0105400 PROTEIN"/>
    <property type="match status" value="1"/>
</dbReference>
<keyword evidence="2" id="KW-0732">Signal</keyword>
<dbReference type="OrthoDB" id="6061841at2759"/>
<evidence type="ECO:0000313" key="5">
    <source>
        <dbReference type="Proteomes" id="UP000694845"/>
    </source>
</evidence>
<organism evidence="5 6">
    <name type="scientific">Acanthaster planci</name>
    <name type="common">Crown-of-thorns starfish</name>
    <dbReference type="NCBI Taxonomy" id="133434"/>
    <lineage>
        <taxon>Eukaryota</taxon>
        <taxon>Metazoa</taxon>
        <taxon>Echinodermata</taxon>
        <taxon>Eleutherozoa</taxon>
        <taxon>Asterozoa</taxon>
        <taxon>Asteroidea</taxon>
        <taxon>Valvatacea</taxon>
        <taxon>Valvatida</taxon>
        <taxon>Acanthasteridae</taxon>
        <taxon>Acanthaster</taxon>
    </lineage>
</organism>
<keyword evidence="5" id="KW-1185">Reference proteome</keyword>